<dbReference type="InterPro" id="IPR004431">
    <property type="entry name" value="3-IsopropMal_deHydase_ssu"/>
</dbReference>
<name>A0ABP9AG40_9SPHI</name>
<reference evidence="13" key="1">
    <citation type="journal article" date="2019" name="Int. J. Syst. Evol. Microbiol.">
        <title>The Global Catalogue of Microorganisms (GCM) 10K type strain sequencing project: providing services to taxonomists for standard genome sequencing and annotation.</title>
        <authorList>
            <consortium name="The Broad Institute Genomics Platform"/>
            <consortium name="The Broad Institute Genome Sequencing Center for Infectious Disease"/>
            <person name="Wu L."/>
            <person name="Ma J."/>
        </authorList>
    </citation>
    <scope>NUCLEOTIDE SEQUENCE [LARGE SCALE GENOMIC DNA]</scope>
    <source>
        <strain evidence="13">JCM 18200</strain>
    </source>
</reference>
<sequence>MAYDKFTILESTAVPLPIENVDTDQIIPARFLKATERKGFGDNLFRDWRYNADNTPKTDFVLNDPTYEGKILVGGKNFGSGSSREHAAWAIYDYGFRCVVSSFFADIFRNNCLNIGVLPVQVSPAFLEKIFSAVFADPQTKLVVNLPEQSITLVSTGEQEKFDISPYKKDNLANGFDDIDYLQNIKEEIQDFATALPF</sequence>
<gene>
    <name evidence="12" type="primary">leuD</name>
    <name evidence="12" type="ORF">GCM10023231_05180</name>
</gene>
<dbReference type="Proteomes" id="UP001501411">
    <property type="component" value="Unassembled WGS sequence"/>
</dbReference>
<dbReference type="SUPFAM" id="SSF52016">
    <property type="entry name" value="LeuD/IlvD-like"/>
    <property type="match status" value="1"/>
</dbReference>
<keyword evidence="9" id="KW-0456">Lyase</keyword>
<keyword evidence="13" id="KW-1185">Reference proteome</keyword>
<evidence type="ECO:0000256" key="8">
    <source>
        <dbReference type="ARBA" id="ARBA00022605"/>
    </source>
</evidence>
<dbReference type="Gene3D" id="3.20.19.10">
    <property type="entry name" value="Aconitase, domain 4"/>
    <property type="match status" value="1"/>
</dbReference>
<protein>
    <recommendedName>
        <fullName evidence="6">3-isopropylmalate dehydratase</fullName>
        <ecNumber evidence="6">4.2.1.33</ecNumber>
    </recommendedName>
</protein>
<evidence type="ECO:0000256" key="1">
    <source>
        <dbReference type="ARBA" id="ARBA00000491"/>
    </source>
</evidence>
<comment type="pathway">
    <text evidence="3">Amino-acid biosynthesis; L-leucine biosynthesis; L-leucine from 3-methyl-2-oxobutanoate: step 2/4.</text>
</comment>
<evidence type="ECO:0000256" key="2">
    <source>
        <dbReference type="ARBA" id="ARBA00002695"/>
    </source>
</evidence>
<organism evidence="12 13">
    <name type="scientific">Olivibacter ginsenosidimutans</name>
    <dbReference type="NCBI Taxonomy" id="1176537"/>
    <lineage>
        <taxon>Bacteria</taxon>
        <taxon>Pseudomonadati</taxon>
        <taxon>Bacteroidota</taxon>
        <taxon>Sphingobacteriia</taxon>
        <taxon>Sphingobacteriales</taxon>
        <taxon>Sphingobacteriaceae</taxon>
        <taxon>Olivibacter</taxon>
    </lineage>
</organism>
<dbReference type="Pfam" id="PF00694">
    <property type="entry name" value="Aconitase_C"/>
    <property type="match status" value="1"/>
</dbReference>
<comment type="subunit">
    <text evidence="5">Heterodimer of LeuC and LeuD.</text>
</comment>
<dbReference type="NCBIfam" id="TIGR00171">
    <property type="entry name" value="leuD"/>
    <property type="match status" value="1"/>
</dbReference>
<dbReference type="EC" id="4.2.1.33" evidence="6"/>
<evidence type="ECO:0000256" key="5">
    <source>
        <dbReference type="ARBA" id="ARBA00011271"/>
    </source>
</evidence>
<dbReference type="InterPro" id="IPR033940">
    <property type="entry name" value="IPMI_Swivel"/>
</dbReference>
<dbReference type="InterPro" id="IPR050075">
    <property type="entry name" value="LeuD"/>
</dbReference>
<comment type="similarity">
    <text evidence="4">Belongs to the LeuD family. LeuD type 1 subfamily.</text>
</comment>
<comment type="caution">
    <text evidence="12">The sequence shown here is derived from an EMBL/GenBank/DDBJ whole genome shotgun (WGS) entry which is preliminary data.</text>
</comment>
<dbReference type="PANTHER" id="PTHR43345">
    <property type="entry name" value="3-ISOPROPYLMALATE DEHYDRATASE SMALL SUBUNIT 2-RELATED-RELATED"/>
    <property type="match status" value="1"/>
</dbReference>
<dbReference type="EMBL" id="BAABIQ010000003">
    <property type="protein sequence ID" value="GAA4780913.1"/>
    <property type="molecule type" value="Genomic_DNA"/>
</dbReference>
<evidence type="ECO:0000256" key="7">
    <source>
        <dbReference type="ARBA" id="ARBA00022430"/>
    </source>
</evidence>
<keyword evidence="8" id="KW-0028">Amino-acid biosynthesis</keyword>
<dbReference type="RefSeq" id="WP_345230138.1">
    <property type="nucleotide sequence ID" value="NZ_BAABIQ010000003.1"/>
</dbReference>
<evidence type="ECO:0000313" key="13">
    <source>
        <dbReference type="Proteomes" id="UP001501411"/>
    </source>
</evidence>
<evidence type="ECO:0000259" key="11">
    <source>
        <dbReference type="Pfam" id="PF00694"/>
    </source>
</evidence>
<evidence type="ECO:0000256" key="6">
    <source>
        <dbReference type="ARBA" id="ARBA00011998"/>
    </source>
</evidence>
<evidence type="ECO:0000313" key="12">
    <source>
        <dbReference type="EMBL" id="GAA4780913.1"/>
    </source>
</evidence>
<keyword evidence="7" id="KW-0432">Leucine biosynthesis</keyword>
<proteinExistence type="inferred from homology"/>
<evidence type="ECO:0000256" key="9">
    <source>
        <dbReference type="ARBA" id="ARBA00023239"/>
    </source>
</evidence>
<accession>A0ABP9AG40</accession>
<comment type="catalytic activity">
    <reaction evidence="1">
        <text>(2R,3S)-3-isopropylmalate = (2S)-2-isopropylmalate</text>
        <dbReference type="Rhea" id="RHEA:32287"/>
        <dbReference type="ChEBI" id="CHEBI:1178"/>
        <dbReference type="ChEBI" id="CHEBI:35121"/>
        <dbReference type="EC" id="4.2.1.33"/>
    </reaction>
</comment>
<evidence type="ECO:0000256" key="3">
    <source>
        <dbReference type="ARBA" id="ARBA00004729"/>
    </source>
</evidence>
<dbReference type="NCBIfam" id="NF002458">
    <property type="entry name" value="PRK01641.1"/>
    <property type="match status" value="1"/>
</dbReference>
<evidence type="ECO:0000256" key="4">
    <source>
        <dbReference type="ARBA" id="ARBA00009845"/>
    </source>
</evidence>
<dbReference type="PANTHER" id="PTHR43345:SF5">
    <property type="entry name" value="3-ISOPROPYLMALATE DEHYDRATASE SMALL SUBUNIT"/>
    <property type="match status" value="1"/>
</dbReference>
<dbReference type="InterPro" id="IPR015928">
    <property type="entry name" value="Aconitase/3IPM_dehydase_swvl"/>
</dbReference>
<dbReference type="CDD" id="cd01577">
    <property type="entry name" value="IPMI_Swivel"/>
    <property type="match status" value="1"/>
</dbReference>
<keyword evidence="10" id="KW-0100">Branched-chain amino acid biosynthesis</keyword>
<comment type="function">
    <text evidence="2">Catalyzes the isomerization between 2-isopropylmalate and 3-isopropylmalate, via the formation of 2-isopropylmaleate.</text>
</comment>
<evidence type="ECO:0000256" key="10">
    <source>
        <dbReference type="ARBA" id="ARBA00023304"/>
    </source>
</evidence>
<feature type="domain" description="Aconitase A/isopropylmalate dehydratase small subunit swivel" evidence="11">
    <location>
        <begin position="5"/>
        <end position="123"/>
    </location>
</feature>
<dbReference type="InterPro" id="IPR000573">
    <property type="entry name" value="AconitaseA/IPMdHydase_ssu_swvl"/>
</dbReference>